<evidence type="ECO:0000256" key="1">
    <source>
        <dbReference type="ARBA" id="ARBA00004442"/>
    </source>
</evidence>
<sequence precursor="true">MAVFSAGLCSAPAVAASISPQPGAAEKPSVSRAAGPARQYDIPASSLADALYRFAAEAGVVVVFDASLVQGHRTQGLKGRYDIMAAFSVLLAGTSLEAVSSPAGGLMVRQRAASRPGDAADEDNDRNALVPQLQHLPRVAVQGNALPTVQRLDRAMLRHLPALNGDLTSQLKLNPNIQYSEGQLASYTGGEIAPAEISIHGSKPYQNEILLDGVSAMNDLDPGLKITPSSPEFVPGASQALAVDSSVLCEVEVRDASVSAEYGRFTGGVVDARLCSARKSFGGSVAVGYTSSDWTHVFIDPARRAEFEASSNADMQPKFRKWTYKTTVEGRPSEQWGILASVVRRQSDIPLRRFTTDNSTSTESREVTQQRRQDTLVLKTDFTPAGGIHKADLSLVYAPSDNRYFIEDFRNSDYTLQSGGLSLSGRWESRWEPVTVTHQLSYSATSQSRRSDADYYRNWRWSTDKNWGDPTERVPTSGEGAWGDVDQGLKAMAYKVKAAFKPIATGALQHRVSTGLELRHQEAEYERLKAQHYYLVASNLPTSGAISRCTRADGSVDTDACSATASINRQVGQYFTQQITYNAGRFDLAADAFSAFLEDEIRWKTLKLRAGLRADKDTLTDQVNTAPRLALTWQPMDTLLLDLGASRYVGRSLFAYALQEKIHTLQVTQTRSGTLTWGKAVQALPLNRLDAMKTPHDDELTAGLVFAPAWLGGPLSLRVTDRDGKDQVVKRVVTKQTACNGNSCYIYTNDGRSRTRDWTLSWSSATAFKTGPVVTRWWMAVNKSEVRSNYSTYADNYSTDKVNDVIVQYDGQFIRYSDIPADNYNRPWTFRLGAMSSLPAYHLTISHLLRVRDRYQQMLSTGTTDYQGSTVDVYQRAQLPRSLAVDTVIHWEPRVRGDERLQIKLTLENLTNRKNKTTVSDTYATYERGRSVALEVGYEF</sequence>
<keyword evidence="6" id="KW-1185">Reference proteome</keyword>
<keyword evidence="2" id="KW-0813">Transport</keyword>
<dbReference type="SUPFAM" id="SSF56935">
    <property type="entry name" value="Porins"/>
    <property type="match status" value="1"/>
</dbReference>
<dbReference type="InterPro" id="IPR011662">
    <property type="entry name" value="Secretin/TonB_short_N"/>
</dbReference>
<dbReference type="EMBL" id="CP013729">
    <property type="protein sequence ID" value="ALV06647.1"/>
    <property type="molecule type" value="Genomic_DNA"/>
</dbReference>
<protein>
    <submittedName>
        <fullName evidence="5">Uncharacterized protein</fullName>
    </submittedName>
</protein>
<evidence type="ECO:0000256" key="4">
    <source>
        <dbReference type="ARBA" id="ARBA00023237"/>
    </source>
</evidence>
<comment type="subcellular location">
    <subcellularLocation>
        <location evidence="1">Cell outer membrane</location>
    </subcellularLocation>
</comment>
<dbReference type="Gene3D" id="2.40.170.20">
    <property type="entry name" value="TonB-dependent receptor, beta-barrel domain"/>
    <property type="match status" value="1"/>
</dbReference>
<name>A0A0U3LNY5_9BURK</name>
<evidence type="ECO:0000313" key="5">
    <source>
        <dbReference type="EMBL" id="ALV06647.1"/>
    </source>
</evidence>
<keyword evidence="3" id="KW-0472">Membrane</keyword>
<gene>
    <name evidence="5" type="ORF">RD2015_2175</name>
</gene>
<accession>A0A0U3LNY5</accession>
<dbReference type="AlphaFoldDB" id="A0A0U3LNY5"/>
<dbReference type="GO" id="GO:0009279">
    <property type="term" value="C:cell outer membrane"/>
    <property type="evidence" value="ECO:0007669"/>
    <property type="project" value="UniProtKB-SubCell"/>
</dbReference>
<evidence type="ECO:0000256" key="2">
    <source>
        <dbReference type="ARBA" id="ARBA00022448"/>
    </source>
</evidence>
<dbReference type="Proteomes" id="UP000060699">
    <property type="component" value="Chromosome"/>
</dbReference>
<dbReference type="SMART" id="SM00965">
    <property type="entry name" value="STN"/>
    <property type="match status" value="1"/>
</dbReference>
<reference evidence="5 6" key="1">
    <citation type="submission" date="2015-12" db="EMBL/GenBank/DDBJ databases">
        <title>Complete genome of Roseateles depolymerans KCTC 42856.</title>
        <authorList>
            <person name="Kim K.M."/>
        </authorList>
    </citation>
    <scope>NUCLEOTIDE SEQUENCE [LARGE SCALE GENOMIC DNA]</scope>
    <source>
        <strain evidence="5 6">KCTC 42856</strain>
    </source>
</reference>
<proteinExistence type="predicted"/>
<evidence type="ECO:0000256" key="3">
    <source>
        <dbReference type="ARBA" id="ARBA00023136"/>
    </source>
</evidence>
<evidence type="ECO:0000313" key="6">
    <source>
        <dbReference type="Proteomes" id="UP000060699"/>
    </source>
</evidence>
<dbReference type="InterPro" id="IPR036942">
    <property type="entry name" value="Beta-barrel_TonB_sf"/>
</dbReference>
<keyword evidence="4" id="KW-0998">Cell outer membrane</keyword>
<organism evidence="5 6">
    <name type="scientific">Roseateles depolymerans</name>
    <dbReference type="NCBI Taxonomy" id="76731"/>
    <lineage>
        <taxon>Bacteria</taxon>
        <taxon>Pseudomonadati</taxon>
        <taxon>Pseudomonadota</taxon>
        <taxon>Betaproteobacteria</taxon>
        <taxon>Burkholderiales</taxon>
        <taxon>Sphaerotilaceae</taxon>
        <taxon>Roseateles</taxon>
    </lineage>
</organism>
<dbReference type="Gene3D" id="3.55.50.30">
    <property type="match status" value="1"/>
</dbReference>
<dbReference type="KEGG" id="rdp:RD2015_2175"/>
<dbReference type="STRING" id="76731.RD2015_2175"/>